<dbReference type="Proteomes" id="UP000569329">
    <property type="component" value="Unassembled WGS sequence"/>
</dbReference>
<dbReference type="Gene3D" id="3.40.50.10420">
    <property type="entry name" value="NagB/RpiA/CoA transferase-like"/>
    <property type="match status" value="1"/>
</dbReference>
<accession>A0A839E164</accession>
<evidence type="ECO:0000256" key="4">
    <source>
        <dbReference type="PIRSR" id="PIRSR006806-1"/>
    </source>
</evidence>
<sequence>MTLSAEDGALKKQWRTRLLADRSSLTEATHSWQASRLAAAASKYIADLGAETVCGYVPIGSEPGTLALFDGLREHGRRVLLPIVVGAQPLQWAEYTGADSLRPAGYGLREPVGTRLGEHAVGDADVVFVPALAVDGRGVRLGRGAGHYDRSLPLAHPRARLVGVVDDNEFVTDLPGEAHDVRMNAVLTPGRGVVTLPL</sequence>
<dbReference type="GO" id="GO:0035999">
    <property type="term" value="P:tetrahydrofolate interconversion"/>
    <property type="evidence" value="ECO:0007669"/>
    <property type="project" value="TreeGrafter"/>
</dbReference>
<evidence type="ECO:0000256" key="5">
    <source>
        <dbReference type="RuleBase" id="RU361279"/>
    </source>
</evidence>
<dbReference type="SUPFAM" id="SSF100950">
    <property type="entry name" value="NagB/RpiA/CoA transferase-like"/>
    <property type="match status" value="1"/>
</dbReference>
<dbReference type="PIRSF" id="PIRSF006806">
    <property type="entry name" value="FTHF_cligase"/>
    <property type="match status" value="1"/>
</dbReference>
<keyword evidence="3 4" id="KW-0067">ATP-binding</keyword>
<reference evidence="6 7" key="1">
    <citation type="submission" date="2020-07" db="EMBL/GenBank/DDBJ databases">
        <title>Sequencing the genomes of 1000 actinobacteria strains.</title>
        <authorList>
            <person name="Klenk H.-P."/>
        </authorList>
    </citation>
    <scope>NUCLEOTIDE SEQUENCE [LARGE SCALE GENOMIC DNA]</scope>
    <source>
        <strain evidence="6 7">DSM 45975</strain>
    </source>
</reference>
<dbReference type="GO" id="GO:0030272">
    <property type="term" value="F:5-formyltetrahydrofolate cyclo-ligase activity"/>
    <property type="evidence" value="ECO:0007669"/>
    <property type="project" value="UniProtKB-EC"/>
</dbReference>
<dbReference type="EMBL" id="JACGWZ010000006">
    <property type="protein sequence ID" value="MBA8826830.1"/>
    <property type="molecule type" value="Genomic_DNA"/>
</dbReference>
<feature type="binding site" evidence="4">
    <location>
        <begin position="11"/>
        <end position="15"/>
    </location>
    <ligand>
        <name>ATP</name>
        <dbReference type="ChEBI" id="CHEBI:30616"/>
    </ligand>
</feature>
<dbReference type="InterPro" id="IPR037171">
    <property type="entry name" value="NagB/RpiA_transferase-like"/>
</dbReference>
<keyword evidence="5" id="KW-0460">Magnesium</keyword>
<proteinExistence type="inferred from homology"/>
<evidence type="ECO:0000313" key="6">
    <source>
        <dbReference type="EMBL" id="MBA8826830.1"/>
    </source>
</evidence>
<feature type="binding site" evidence="4">
    <location>
        <position position="62"/>
    </location>
    <ligand>
        <name>substrate</name>
    </ligand>
</feature>
<keyword evidence="6" id="KW-0436">Ligase</keyword>
<evidence type="ECO:0000313" key="7">
    <source>
        <dbReference type="Proteomes" id="UP000569329"/>
    </source>
</evidence>
<keyword evidence="7" id="KW-1185">Reference proteome</keyword>
<name>A0A839E164_9PSEU</name>
<feature type="binding site" evidence="4">
    <location>
        <begin position="140"/>
        <end position="148"/>
    </location>
    <ligand>
        <name>ATP</name>
        <dbReference type="ChEBI" id="CHEBI:30616"/>
    </ligand>
</feature>
<evidence type="ECO:0000256" key="3">
    <source>
        <dbReference type="ARBA" id="ARBA00022840"/>
    </source>
</evidence>
<evidence type="ECO:0000256" key="1">
    <source>
        <dbReference type="ARBA" id="ARBA00010638"/>
    </source>
</evidence>
<keyword evidence="5" id="KW-0479">Metal-binding</keyword>
<organism evidence="6 7">
    <name type="scientific">Halosaccharopolyspora lacisalsi</name>
    <dbReference type="NCBI Taxonomy" id="1000566"/>
    <lineage>
        <taxon>Bacteria</taxon>
        <taxon>Bacillati</taxon>
        <taxon>Actinomycetota</taxon>
        <taxon>Actinomycetes</taxon>
        <taxon>Pseudonocardiales</taxon>
        <taxon>Pseudonocardiaceae</taxon>
        <taxon>Halosaccharopolyspora</taxon>
    </lineage>
</organism>
<protein>
    <recommendedName>
        <fullName evidence="5">5-formyltetrahydrofolate cyclo-ligase</fullName>
        <ecNumber evidence="5">6.3.3.2</ecNumber>
    </recommendedName>
</protein>
<dbReference type="EC" id="6.3.3.2" evidence="5"/>
<feature type="binding site" evidence="4">
    <location>
        <position position="57"/>
    </location>
    <ligand>
        <name>substrate</name>
    </ligand>
</feature>
<keyword evidence="2 4" id="KW-0547">Nucleotide-binding</keyword>
<gene>
    <name evidence="6" type="ORF">FHX42_004209</name>
</gene>
<comment type="caution">
    <text evidence="6">The sequence shown here is derived from an EMBL/GenBank/DDBJ whole genome shotgun (WGS) entry which is preliminary data.</text>
</comment>
<comment type="catalytic activity">
    <reaction evidence="5">
        <text>(6S)-5-formyl-5,6,7,8-tetrahydrofolate + ATP = (6R)-5,10-methenyltetrahydrofolate + ADP + phosphate</text>
        <dbReference type="Rhea" id="RHEA:10488"/>
        <dbReference type="ChEBI" id="CHEBI:30616"/>
        <dbReference type="ChEBI" id="CHEBI:43474"/>
        <dbReference type="ChEBI" id="CHEBI:57455"/>
        <dbReference type="ChEBI" id="CHEBI:57457"/>
        <dbReference type="ChEBI" id="CHEBI:456216"/>
        <dbReference type="EC" id="6.3.3.2"/>
    </reaction>
</comment>
<dbReference type="Pfam" id="PF01812">
    <property type="entry name" value="5-FTHF_cyc-lig"/>
    <property type="match status" value="1"/>
</dbReference>
<dbReference type="GO" id="GO:0009396">
    <property type="term" value="P:folic acid-containing compound biosynthetic process"/>
    <property type="evidence" value="ECO:0007669"/>
    <property type="project" value="TreeGrafter"/>
</dbReference>
<dbReference type="InterPro" id="IPR002698">
    <property type="entry name" value="FTHF_cligase"/>
</dbReference>
<dbReference type="AlphaFoldDB" id="A0A839E164"/>
<evidence type="ECO:0000256" key="2">
    <source>
        <dbReference type="ARBA" id="ARBA00022741"/>
    </source>
</evidence>
<dbReference type="GO" id="GO:0046872">
    <property type="term" value="F:metal ion binding"/>
    <property type="evidence" value="ECO:0007669"/>
    <property type="project" value="UniProtKB-KW"/>
</dbReference>
<dbReference type="RefSeq" id="WP_182546013.1">
    <property type="nucleotide sequence ID" value="NZ_JACGWZ010000006.1"/>
</dbReference>
<dbReference type="PANTHER" id="PTHR23407">
    <property type="entry name" value="ATPASE INHIBITOR/5-FORMYLTETRAHYDROFOLATE CYCLO-LIGASE"/>
    <property type="match status" value="1"/>
</dbReference>
<comment type="cofactor">
    <cofactor evidence="5">
        <name>Mg(2+)</name>
        <dbReference type="ChEBI" id="CHEBI:18420"/>
    </cofactor>
</comment>
<dbReference type="GO" id="GO:0005524">
    <property type="term" value="F:ATP binding"/>
    <property type="evidence" value="ECO:0007669"/>
    <property type="project" value="UniProtKB-KW"/>
</dbReference>
<dbReference type="InterPro" id="IPR024185">
    <property type="entry name" value="FTHF_cligase-like_sf"/>
</dbReference>
<dbReference type="NCBIfam" id="TIGR02727">
    <property type="entry name" value="MTHFS_bact"/>
    <property type="match status" value="1"/>
</dbReference>
<dbReference type="PANTHER" id="PTHR23407:SF1">
    <property type="entry name" value="5-FORMYLTETRAHYDROFOLATE CYCLO-LIGASE"/>
    <property type="match status" value="1"/>
</dbReference>
<comment type="similarity">
    <text evidence="1 5">Belongs to the 5-formyltetrahydrofolate cyclo-ligase family.</text>
</comment>